<gene>
    <name evidence="2" type="ORF">ACFFVB_01590</name>
</gene>
<evidence type="ECO:0000313" key="3">
    <source>
        <dbReference type="Proteomes" id="UP001589605"/>
    </source>
</evidence>
<protein>
    <submittedName>
        <fullName evidence="2">Uncharacterized protein</fullName>
    </submittedName>
</protein>
<organism evidence="2 3">
    <name type="scientific">Formosa undariae</name>
    <dbReference type="NCBI Taxonomy" id="1325436"/>
    <lineage>
        <taxon>Bacteria</taxon>
        <taxon>Pseudomonadati</taxon>
        <taxon>Bacteroidota</taxon>
        <taxon>Flavobacteriia</taxon>
        <taxon>Flavobacteriales</taxon>
        <taxon>Flavobacteriaceae</taxon>
        <taxon>Formosa</taxon>
    </lineage>
</organism>
<keyword evidence="3" id="KW-1185">Reference proteome</keyword>
<accession>A0ABV5EXV6</accession>
<comment type="caution">
    <text evidence="2">The sequence shown here is derived from an EMBL/GenBank/DDBJ whole genome shotgun (WGS) entry which is preliminary data.</text>
</comment>
<evidence type="ECO:0000256" key="1">
    <source>
        <dbReference type="SAM" id="SignalP"/>
    </source>
</evidence>
<keyword evidence="1" id="KW-0732">Signal</keyword>
<name>A0ABV5EXV6_9FLAO</name>
<dbReference type="EMBL" id="JBHMEZ010000001">
    <property type="protein sequence ID" value="MFB9051758.1"/>
    <property type="molecule type" value="Genomic_DNA"/>
</dbReference>
<feature type="signal peptide" evidence="1">
    <location>
        <begin position="1"/>
        <end position="21"/>
    </location>
</feature>
<proteinExistence type="predicted"/>
<dbReference type="Proteomes" id="UP001589605">
    <property type="component" value="Unassembled WGS sequence"/>
</dbReference>
<feature type="chain" id="PRO_5045218446" evidence="1">
    <location>
        <begin position="22"/>
        <end position="109"/>
    </location>
</feature>
<reference evidence="2 3" key="1">
    <citation type="submission" date="2024-09" db="EMBL/GenBank/DDBJ databases">
        <authorList>
            <person name="Sun Q."/>
            <person name="Mori K."/>
        </authorList>
    </citation>
    <scope>NUCLEOTIDE SEQUENCE [LARGE SCALE GENOMIC DNA]</scope>
    <source>
        <strain evidence="2 3">CECT 8286</strain>
    </source>
</reference>
<dbReference type="RefSeq" id="WP_382380480.1">
    <property type="nucleotide sequence ID" value="NZ_JBHMEZ010000001.1"/>
</dbReference>
<sequence length="109" mass="12741">MVKQLLLTFAFSLFLISALNAQEIEYKNNAYEVKGSSILLNGYDVTESITLDDQRAIFEAYAVKAEEFRIEKRRIRIQNKAIAKAYRKELRAEEKAERTSNNQKRFVIF</sequence>
<evidence type="ECO:0000313" key="2">
    <source>
        <dbReference type="EMBL" id="MFB9051758.1"/>
    </source>
</evidence>